<dbReference type="EMBL" id="LGCM01000038">
    <property type="protein sequence ID" value="KPL80877.1"/>
    <property type="molecule type" value="Genomic_DNA"/>
</dbReference>
<dbReference type="Pfam" id="PF00877">
    <property type="entry name" value="NLPC_P60"/>
    <property type="match status" value="1"/>
</dbReference>
<evidence type="ECO:0000313" key="6">
    <source>
        <dbReference type="EMBL" id="GAP19356.1"/>
    </source>
</evidence>
<reference evidence="7 8" key="2">
    <citation type="submission" date="2015-07" db="EMBL/GenBank/DDBJ databases">
        <title>Genome sequence of Levilinea saccharolytica DSM 16555.</title>
        <authorList>
            <person name="Hemp J."/>
            <person name="Ward L.M."/>
            <person name="Pace L.A."/>
            <person name="Fischer W.W."/>
        </authorList>
    </citation>
    <scope>NUCLEOTIDE SEQUENCE [LARGE SCALE GENOMIC DNA]</scope>
    <source>
        <strain evidence="7 8">KIBI-1</strain>
    </source>
</reference>
<dbReference type="Gene3D" id="3.90.1720.10">
    <property type="entry name" value="endopeptidase domain like (from Nostoc punctiforme)"/>
    <property type="match status" value="1"/>
</dbReference>
<keyword evidence="8" id="KW-1185">Reference proteome</keyword>
<accession>A0A0M9U335</accession>
<evidence type="ECO:0000313" key="7">
    <source>
        <dbReference type="EMBL" id="KPL80877.1"/>
    </source>
</evidence>
<evidence type="ECO:0000313" key="8">
    <source>
        <dbReference type="Proteomes" id="UP000050501"/>
    </source>
</evidence>
<proteinExistence type="inferred from homology"/>
<organism evidence="6">
    <name type="scientific">Levilinea saccharolytica</name>
    <dbReference type="NCBI Taxonomy" id="229921"/>
    <lineage>
        <taxon>Bacteria</taxon>
        <taxon>Bacillati</taxon>
        <taxon>Chloroflexota</taxon>
        <taxon>Anaerolineae</taxon>
        <taxon>Anaerolineales</taxon>
        <taxon>Anaerolineaceae</taxon>
        <taxon>Levilinea</taxon>
    </lineage>
</organism>
<evidence type="ECO:0000256" key="1">
    <source>
        <dbReference type="ARBA" id="ARBA00007074"/>
    </source>
</evidence>
<name>A0A0M9U335_9CHLR</name>
<dbReference type="InterPro" id="IPR051202">
    <property type="entry name" value="Peptidase_C40"/>
</dbReference>
<dbReference type="RefSeq" id="WP_062419642.1">
    <property type="nucleotide sequence ID" value="NZ_BBXZ01000173.1"/>
</dbReference>
<dbReference type="PANTHER" id="PTHR47053">
    <property type="entry name" value="MUREIN DD-ENDOPEPTIDASE MEPH-RELATED"/>
    <property type="match status" value="1"/>
</dbReference>
<evidence type="ECO:0000259" key="5">
    <source>
        <dbReference type="PROSITE" id="PS51935"/>
    </source>
</evidence>
<dbReference type="AlphaFoldDB" id="A0A0M9U335"/>
<dbReference type="STRING" id="229921.ADN01_10270"/>
<evidence type="ECO:0000256" key="4">
    <source>
        <dbReference type="ARBA" id="ARBA00022807"/>
    </source>
</evidence>
<feature type="domain" description="NlpC/P60" evidence="5">
    <location>
        <begin position="210"/>
        <end position="334"/>
    </location>
</feature>
<comment type="similarity">
    <text evidence="1">Belongs to the peptidase C40 family.</text>
</comment>
<gene>
    <name evidence="7" type="ORF">ADN01_10270</name>
    <name evidence="6" type="ORF">LSAC_03258</name>
</gene>
<dbReference type="GO" id="GO:0006508">
    <property type="term" value="P:proteolysis"/>
    <property type="evidence" value="ECO:0007669"/>
    <property type="project" value="UniProtKB-KW"/>
</dbReference>
<dbReference type="EMBL" id="DF967975">
    <property type="protein sequence ID" value="GAP19356.1"/>
    <property type="molecule type" value="Genomic_DNA"/>
</dbReference>
<dbReference type="PROSITE" id="PS51935">
    <property type="entry name" value="NLPC_P60"/>
    <property type="match status" value="1"/>
</dbReference>
<protein>
    <submittedName>
        <fullName evidence="6">Cell wall-associated hydrolase</fullName>
    </submittedName>
</protein>
<keyword evidence="3 6" id="KW-0378">Hydrolase</keyword>
<dbReference type="InterPro" id="IPR000064">
    <property type="entry name" value="NLP_P60_dom"/>
</dbReference>
<dbReference type="InterPro" id="IPR003646">
    <property type="entry name" value="SH3-like_bac-type"/>
</dbReference>
<dbReference type="SUPFAM" id="SSF54001">
    <property type="entry name" value="Cysteine proteinases"/>
    <property type="match status" value="1"/>
</dbReference>
<dbReference type="PANTHER" id="PTHR47053:SF1">
    <property type="entry name" value="MUREIN DD-ENDOPEPTIDASE MEPH-RELATED"/>
    <property type="match status" value="1"/>
</dbReference>
<reference evidence="6" key="1">
    <citation type="journal article" date="2015" name="Genome Announc.">
        <title>Draft Genome Sequences of Anaerolinea thermolimosa IMO-1, Bellilinea caldifistulae GOMI-1, Leptolinea tardivitalis YMTK-2, Levilinea saccharolytica KIBI-1, Longilinea arvoryzae KOME-1, Previously Described as Members of the Class Anaerolineae (Chloroflexi).</title>
        <authorList>
            <person name="Matsuura N."/>
            <person name="Tourlousse M.D."/>
            <person name="Ohashi A."/>
            <person name="Hugenholtz P."/>
            <person name="Sekiguchi Y."/>
        </authorList>
    </citation>
    <scope>NUCLEOTIDE SEQUENCE</scope>
    <source>
        <strain evidence="6">KIBI-1</strain>
    </source>
</reference>
<evidence type="ECO:0000256" key="3">
    <source>
        <dbReference type="ARBA" id="ARBA00022801"/>
    </source>
</evidence>
<sequence>MESVQTALAETAALFRDTRMWVFDVQIERMEADQVTLRGRVLEQNQLDALREAVASRAPQVCLDSSAVTVLRTPSTPCVHVGTNLTSLHAGPSWLSEQLSQLLFGMEVEILTQEGNWVYVRQADGYLGWAYRPYLSDAPVPEPTHIVVEPASIMRAAHNPQGEILSRVLGGTYVRLLSVQGDRAEIQAHQRGWINKADLRALNALPQSNTARRPVMMVDGTRMIGVPYLWGGCSANGIDCSGLAQLMHRWVGLNIARDADMQYEAGFKVEPPYRPGTLLFFGENGSARHITHVAVSLGGWTILHSSRARNGVYVDDVQGVAHLRESFAGAATYLY</sequence>
<evidence type="ECO:0000256" key="2">
    <source>
        <dbReference type="ARBA" id="ARBA00022670"/>
    </source>
</evidence>
<dbReference type="GO" id="GO:0008234">
    <property type="term" value="F:cysteine-type peptidase activity"/>
    <property type="evidence" value="ECO:0007669"/>
    <property type="project" value="UniProtKB-KW"/>
</dbReference>
<dbReference type="Proteomes" id="UP000050501">
    <property type="component" value="Unassembled WGS sequence"/>
</dbReference>
<dbReference type="Pfam" id="PF08239">
    <property type="entry name" value="SH3_3"/>
    <property type="match status" value="1"/>
</dbReference>
<dbReference type="InterPro" id="IPR038765">
    <property type="entry name" value="Papain-like_cys_pep_sf"/>
</dbReference>
<keyword evidence="4" id="KW-0788">Thiol protease</keyword>
<dbReference type="Gene3D" id="2.30.30.40">
    <property type="entry name" value="SH3 Domains"/>
    <property type="match status" value="1"/>
</dbReference>
<dbReference type="OrthoDB" id="9808890at2"/>
<keyword evidence="2" id="KW-0645">Protease</keyword>